<evidence type="ECO:0000256" key="2">
    <source>
        <dbReference type="ARBA" id="ARBA00010072"/>
    </source>
</evidence>
<dbReference type="GO" id="GO:0022857">
    <property type="term" value="F:transmembrane transporter activity"/>
    <property type="evidence" value="ECO:0007669"/>
    <property type="project" value="InterPro"/>
</dbReference>
<comment type="subcellular location">
    <subcellularLocation>
        <location evidence="1">Cell inner membrane</location>
        <topology evidence="1">Multi-pass membrane protein</topology>
    </subcellularLocation>
    <subcellularLocation>
        <location evidence="8">Cell membrane</location>
        <topology evidence="8">Multi-pass membrane protein</topology>
    </subcellularLocation>
</comment>
<sequence length="433" mass="46777">MTASKLAYVRTDEAPRMPPPVSETGAIGWVRQNLFDSVGNAIMTVVGIALLALILPPAINWLFIDAVWTGTSRDACIVEGAGACWAFVYAKFGQFMYGRYPDPERWRVDLTGLLLIAGLVPAAIPRVPFKRETVLYLLVVFPIAGFILLTGGDVDLSGSFWTGLAILAALSLAITALICRNAGIAPASPLKIVAAMYLALAAIFAVVSFDFGLRPVETQLWGGLLVTLVVAIVGIVASFPLGILLALGRRSKLPAVKLVSVIFIEFWRGVPLITVLFMSSVMLPLFLPDGVNFDKLLRALIGVALFASAYMAEVVRGGLQAIPKGQYEAADAMGLSFWQGIGLIIMPQALKLVIPGIVNTFIGLFKDTSLVLIIGLFDLLGIVSLNFSDANWASPNTPATGFVFAAFVFWIFCFGMSRYSIYMERRLHRGHAR</sequence>
<evidence type="ECO:0000313" key="10">
    <source>
        <dbReference type="EMBL" id="SOC23635.1"/>
    </source>
</evidence>
<dbReference type="RefSeq" id="WP_097176259.1">
    <property type="nucleotide sequence ID" value="NZ_OBML01000013.1"/>
</dbReference>
<dbReference type="InterPro" id="IPR010065">
    <property type="entry name" value="AA_ABC_transptr_permease_3TM"/>
</dbReference>
<dbReference type="GO" id="GO:0006865">
    <property type="term" value="P:amino acid transport"/>
    <property type="evidence" value="ECO:0007669"/>
    <property type="project" value="TreeGrafter"/>
</dbReference>
<feature type="transmembrane region" description="Helical" evidence="8">
    <location>
        <begin position="221"/>
        <end position="245"/>
    </location>
</feature>
<dbReference type="InterPro" id="IPR035906">
    <property type="entry name" value="MetI-like_sf"/>
</dbReference>
<evidence type="ECO:0000256" key="3">
    <source>
        <dbReference type="ARBA" id="ARBA00022448"/>
    </source>
</evidence>
<dbReference type="InterPro" id="IPR000515">
    <property type="entry name" value="MetI-like"/>
</dbReference>
<dbReference type="STRING" id="538381.GCA_001696535_00500"/>
<dbReference type="OrthoDB" id="9771188at2"/>
<keyword evidence="5 8" id="KW-0812">Transmembrane</keyword>
<protein>
    <submittedName>
        <fullName evidence="10">Amino acid ABC transporter membrane protein 2, PAAT family</fullName>
    </submittedName>
</protein>
<keyword evidence="7 8" id="KW-0472">Membrane</keyword>
<feature type="transmembrane region" description="Helical" evidence="8">
    <location>
        <begin position="41"/>
        <end position="64"/>
    </location>
</feature>
<feature type="transmembrane region" description="Helical" evidence="8">
    <location>
        <begin position="110"/>
        <end position="127"/>
    </location>
</feature>
<feature type="transmembrane region" description="Helical" evidence="8">
    <location>
        <begin position="76"/>
        <end position="98"/>
    </location>
</feature>
<dbReference type="GO" id="GO:0043190">
    <property type="term" value="C:ATP-binding cassette (ABC) transporter complex"/>
    <property type="evidence" value="ECO:0007669"/>
    <property type="project" value="InterPro"/>
</dbReference>
<feature type="transmembrane region" description="Helical" evidence="8">
    <location>
        <begin position="158"/>
        <end position="178"/>
    </location>
</feature>
<feature type="transmembrane region" description="Helical" evidence="8">
    <location>
        <begin position="399"/>
        <end position="421"/>
    </location>
</feature>
<dbReference type="InterPro" id="IPR043429">
    <property type="entry name" value="ArtM/GltK/GlnP/TcyL/YhdX-like"/>
</dbReference>
<accession>A0A285TLR0</accession>
<reference evidence="10 11" key="1">
    <citation type="submission" date="2017-08" db="EMBL/GenBank/DDBJ databases">
        <authorList>
            <person name="de Groot N.N."/>
        </authorList>
    </citation>
    <scope>NUCLEOTIDE SEQUENCE [LARGE SCALE GENOMIC DNA]</scope>
    <source>
        <strain evidence="10 11">USBA 352</strain>
    </source>
</reference>
<evidence type="ECO:0000256" key="5">
    <source>
        <dbReference type="ARBA" id="ARBA00022692"/>
    </source>
</evidence>
<keyword evidence="6 8" id="KW-1133">Transmembrane helix</keyword>
<evidence type="ECO:0000256" key="4">
    <source>
        <dbReference type="ARBA" id="ARBA00022475"/>
    </source>
</evidence>
<evidence type="ECO:0000313" key="11">
    <source>
        <dbReference type="Proteomes" id="UP000219331"/>
    </source>
</evidence>
<dbReference type="Proteomes" id="UP000219331">
    <property type="component" value="Unassembled WGS sequence"/>
</dbReference>
<dbReference type="SUPFAM" id="SSF161098">
    <property type="entry name" value="MetI-like"/>
    <property type="match status" value="1"/>
</dbReference>
<organism evidence="10 11">
    <name type="scientific">Stappia indica</name>
    <dbReference type="NCBI Taxonomy" id="538381"/>
    <lineage>
        <taxon>Bacteria</taxon>
        <taxon>Pseudomonadati</taxon>
        <taxon>Pseudomonadota</taxon>
        <taxon>Alphaproteobacteria</taxon>
        <taxon>Hyphomicrobiales</taxon>
        <taxon>Stappiaceae</taxon>
        <taxon>Stappia</taxon>
    </lineage>
</organism>
<dbReference type="EMBL" id="OBML01000013">
    <property type="protein sequence ID" value="SOC23635.1"/>
    <property type="molecule type" value="Genomic_DNA"/>
</dbReference>
<dbReference type="CDD" id="cd06261">
    <property type="entry name" value="TM_PBP2"/>
    <property type="match status" value="1"/>
</dbReference>
<dbReference type="PANTHER" id="PTHR30614:SF41">
    <property type="entry name" value="INNER MEMBRANE AMINO-ACID ABC TRANSPORTER PERMEASE PROTEIN YHDY"/>
    <property type="match status" value="1"/>
</dbReference>
<evidence type="ECO:0000256" key="1">
    <source>
        <dbReference type="ARBA" id="ARBA00004429"/>
    </source>
</evidence>
<feature type="transmembrane region" description="Helical" evidence="8">
    <location>
        <begin position="266"/>
        <end position="287"/>
    </location>
</feature>
<keyword evidence="11" id="KW-1185">Reference proteome</keyword>
<feature type="transmembrane region" description="Helical" evidence="8">
    <location>
        <begin position="370"/>
        <end position="387"/>
    </location>
</feature>
<feature type="transmembrane region" description="Helical" evidence="8">
    <location>
        <begin position="134"/>
        <end position="152"/>
    </location>
</feature>
<feature type="transmembrane region" description="Helical" evidence="8">
    <location>
        <begin position="190"/>
        <end position="209"/>
    </location>
</feature>
<evidence type="ECO:0000256" key="6">
    <source>
        <dbReference type="ARBA" id="ARBA00022989"/>
    </source>
</evidence>
<dbReference type="Gene3D" id="1.10.3720.10">
    <property type="entry name" value="MetI-like"/>
    <property type="match status" value="1"/>
</dbReference>
<gene>
    <name evidence="10" type="ORF">SAMN05421512_11316</name>
</gene>
<keyword evidence="4" id="KW-1003">Cell membrane</keyword>
<evidence type="ECO:0000256" key="8">
    <source>
        <dbReference type="RuleBase" id="RU363032"/>
    </source>
</evidence>
<proteinExistence type="inferred from homology"/>
<dbReference type="AlphaFoldDB" id="A0A285TLR0"/>
<dbReference type="PROSITE" id="PS50928">
    <property type="entry name" value="ABC_TM1"/>
    <property type="match status" value="1"/>
</dbReference>
<dbReference type="NCBIfam" id="TIGR01726">
    <property type="entry name" value="HEQRo_perm_3TM"/>
    <property type="match status" value="1"/>
</dbReference>
<comment type="similarity">
    <text evidence="2">Belongs to the binding-protein-dependent transport system permease family. HisMQ subfamily.</text>
</comment>
<keyword evidence="3 8" id="KW-0813">Transport</keyword>
<feature type="transmembrane region" description="Helical" evidence="8">
    <location>
        <begin position="337"/>
        <end position="358"/>
    </location>
</feature>
<name>A0A285TLR0_9HYPH</name>
<dbReference type="PANTHER" id="PTHR30614">
    <property type="entry name" value="MEMBRANE COMPONENT OF AMINO ACID ABC TRANSPORTER"/>
    <property type="match status" value="1"/>
</dbReference>
<feature type="domain" description="ABC transmembrane type-1" evidence="9">
    <location>
        <begin position="224"/>
        <end position="413"/>
    </location>
</feature>
<dbReference type="FunFam" id="1.10.3720.10:FF:000032">
    <property type="entry name" value="General amino acid ABC transporter permease"/>
    <property type="match status" value="1"/>
</dbReference>
<dbReference type="Pfam" id="PF00528">
    <property type="entry name" value="BPD_transp_1"/>
    <property type="match status" value="1"/>
</dbReference>
<evidence type="ECO:0000259" key="9">
    <source>
        <dbReference type="PROSITE" id="PS50928"/>
    </source>
</evidence>
<evidence type="ECO:0000256" key="7">
    <source>
        <dbReference type="ARBA" id="ARBA00023136"/>
    </source>
</evidence>